<feature type="region of interest" description="Disordered" evidence="1">
    <location>
        <begin position="422"/>
        <end position="477"/>
    </location>
</feature>
<organism evidence="2 3">
    <name type="scientific">Parnassius mnemosyne</name>
    <name type="common">clouded apollo</name>
    <dbReference type="NCBI Taxonomy" id="213953"/>
    <lineage>
        <taxon>Eukaryota</taxon>
        <taxon>Metazoa</taxon>
        <taxon>Ecdysozoa</taxon>
        <taxon>Arthropoda</taxon>
        <taxon>Hexapoda</taxon>
        <taxon>Insecta</taxon>
        <taxon>Pterygota</taxon>
        <taxon>Neoptera</taxon>
        <taxon>Endopterygota</taxon>
        <taxon>Lepidoptera</taxon>
        <taxon>Glossata</taxon>
        <taxon>Ditrysia</taxon>
        <taxon>Papilionoidea</taxon>
        <taxon>Papilionidae</taxon>
        <taxon>Parnassiinae</taxon>
        <taxon>Parnassini</taxon>
        <taxon>Parnassius</taxon>
        <taxon>Driopa</taxon>
    </lineage>
</organism>
<dbReference type="PANTHER" id="PTHR47331:SF1">
    <property type="entry name" value="GAG-LIKE PROTEIN"/>
    <property type="match status" value="1"/>
</dbReference>
<dbReference type="Pfam" id="PF03564">
    <property type="entry name" value="DUF1759"/>
    <property type="match status" value="1"/>
</dbReference>
<proteinExistence type="predicted"/>
<protein>
    <submittedName>
        <fullName evidence="2">Uncharacterized protein</fullName>
    </submittedName>
</protein>
<dbReference type="EMBL" id="CAVLGL010000084">
    <property type="protein sequence ID" value="CAK1589555.1"/>
    <property type="molecule type" value="Genomic_DNA"/>
</dbReference>
<dbReference type="AlphaFoldDB" id="A0AAV1L415"/>
<sequence>MTSHKLPIRRLKAELRWAASAHALIGRPDRVYSLEKRLEQVAARGAVVEKAYAELEASDAEKGVLDSCRADYEQFFSLTDDLIEAGAKYVKEAREALMSGLPESPRKRPTQQELLGRFPTLDLPPFSEVLSDLMTFVGLFDSLVDTKRDLTPSQKMAYLLASLEGEALGVVGHLRLSDDAYQTARDLLAGRYANVRRIADEYVRQLLSLPLLRDRARLRSDLVNPVLVACNALRRLDLPVDEWSFLLLHIVLSRLPLDLRIHFEVRYGGDGASFISSFSDLLRFLEEQCRQIENAAGTVDYLRAVHSERRDPPGKSSSTPLKPIGAPARGRRFLPSYSGLVVREAPPCSYCQASDHRVTSFPTLLGKPVPARRTIAKERRWCYSCLERYLQRDCPHQRPCPHCQGNHHAVLCLGANGVSSRGSAGPWTPTDGGAQPRPLSGTARRSPASFRAPRFERGPSPNQSGGRSPRGGGVGHSAVSWTLLTPVI</sequence>
<dbReference type="InterPro" id="IPR005312">
    <property type="entry name" value="DUF1759"/>
</dbReference>
<evidence type="ECO:0000313" key="2">
    <source>
        <dbReference type="EMBL" id="CAK1589555.1"/>
    </source>
</evidence>
<reference evidence="2 3" key="1">
    <citation type="submission" date="2023-11" db="EMBL/GenBank/DDBJ databases">
        <authorList>
            <person name="Hedman E."/>
            <person name="Englund M."/>
            <person name="Stromberg M."/>
            <person name="Nyberg Akerstrom W."/>
            <person name="Nylinder S."/>
            <person name="Jareborg N."/>
            <person name="Kallberg Y."/>
            <person name="Kronander E."/>
        </authorList>
    </citation>
    <scope>NUCLEOTIDE SEQUENCE [LARGE SCALE GENOMIC DNA]</scope>
</reference>
<comment type="caution">
    <text evidence="2">The sequence shown here is derived from an EMBL/GenBank/DDBJ whole genome shotgun (WGS) entry which is preliminary data.</text>
</comment>
<name>A0AAV1L415_9NEOP</name>
<evidence type="ECO:0000313" key="3">
    <source>
        <dbReference type="Proteomes" id="UP001314205"/>
    </source>
</evidence>
<feature type="compositionally biased region" description="Low complexity" evidence="1">
    <location>
        <begin position="443"/>
        <end position="467"/>
    </location>
</feature>
<dbReference type="Proteomes" id="UP001314205">
    <property type="component" value="Unassembled WGS sequence"/>
</dbReference>
<feature type="region of interest" description="Disordered" evidence="1">
    <location>
        <begin position="307"/>
        <end position="326"/>
    </location>
</feature>
<gene>
    <name evidence="2" type="ORF">PARMNEM_LOCUS10033</name>
</gene>
<dbReference type="PANTHER" id="PTHR47331">
    <property type="entry name" value="PHD-TYPE DOMAIN-CONTAINING PROTEIN"/>
    <property type="match status" value="1"/>
</dbReference>
<keyword evidence="3" id="KW-1185">Reference proteome</keyword>
<evidence type="ECO:0000256" key="1">
    <source>
        <dbReference type="SAM" id="MobiDB-lite"/>
    </source>
</evidence>
<accession>A0AAV1L415</accession>